<accession>A0ABY4N679</accession>
<feature type="transmembrane region" description="Helical" evidence="2">
    <location>
        <begin position="469"/>
        <end position="490"/>
    </location>
</feature>
<evidence type="ECO:0008006" key="5">
    <source>
        <dbReference type="Google" id="ProtNLM"/>
    </source>
</evidence>
<feature type="region of interest" description="Disordered" evidence="1">
    <location>
        <begin position="1125"/>
        <end position="1144"/>
    </location>
</feature>
<feature type="transmembrane region" description="Helical" evidence="2">
    <location>
        <begin position="800"/>
        <end position="825"/>
    </location>
</feature>
<proteinExistence type="predicted"/>
<organism evidence="3 4">
    <name type="scientific">Brachybacterium kimchii</name>
    <dbReference type="NCBI Taxonomy" id="2942909"/>
    <lineage>
        <taxon>Bacteria</taxon>
        <taxon>Bacillati</taxon>
        <taxon>Actinomycetota</taxon>
        <taxon>Actinomycetes</taxon>
        <taxon>Micrococcales</taxon>
        <taxon>Dermabacteraceae</taxon>
        <taxon>Brachybacterium</taxon>
    </lineage>
</organism>
<evidence type="ECO:0000256" key="1">
    <source>
        <dbReference type="SAM" id="MobiDB-lite"/>
    </source>
</evidence>
<keyword evidence="2" id="KW-0812">Transmembrane</keyword>
<feature type="transmembrane region" description="Helical" evidence="2">
    <location>
        <begin position="547"/>
        <end position="568"/>
    </location>
</feature>
<evidence type="ECO:0000313" key="3">
    <source>
        <dbReference type="EMBL" id="UQN30066.1"/>
    </source>
</evidence>
<feature type="transmembrane region" description="Helical" evidence="2">
    <location>
        <begin position="673"/>
        <end position="693"/>
    </location>
</feature>
<dbReference type="EMBL" id="CP097218">
    <property type="protein sequence ID" value="UQN30066.1"/>
    <property type="molecule type" value="Genomic_DNA"/>
</dbReference>
<name>A0ABY4N679_9MICO</name>
<feature type="transmembrane region" description="Helical" evidence="2">
    <location>
        <begin position="574"/>
        <end position="592"/>
    </location>
</feature>
<feature type="transmembrane region" description="Helical" evidence="2">
    <location>
        <begin position="733"/>
        <end position="757"/>
    </location>
</feature>
<dbReference type="InterPro" id="IPR029044">
    <property type="entry name" value="Nucleotide-diphossugar_trans"/>
</dbReference>
<sequence length="1144" mass="118301">MTSRDVTAVLLLGGRDDPESLSTALAALSAQERAADRVAVIARGQLGEEREAQVAALADDGTIDEVLRIPAGAGLASAVREIMTSLSSGVLTNVQQKDVSEAAPRAGGHMRPIDRDAHERGLVREAEETAQIPTRLREGGSAIAAPPAGRRRASADSESWFWLLTEDALPGRASLRALVDAAEASPTAALIGSKRLRPAASGEDDAAQDEDQDETPGRSAARPTADDADVLVDVGLTLTHSGRIVTGVEPGEIDQGQSDWRHDVLGVALPGLLVRESTLARLGGTDPALGSPFAEIDLGQRVWRGGERVEVAPDARVLAPHRAAPAPALLREHRRGQMLLLLKHRPLLGVVLTLLLSMPLGTLARMLGQVAAQAPRLALAELRGTLAAYRRAPGVIARGARASRRALVPRRRLAPLYLPRTEALRRRLEAIWTRLFADDERARRIRRTTWGIAGTTHGSDDADFGRHGVWTIILAALSLIAGIVGARPLLARGHLAGPQLQTLADDWRERTQVAWSSWVPGGDGGLGARGPGDALLRLIAPLPLPEGALGVLLVLAVPLAAMGAWWAAGALTRAVGARLALAVAWAVGPPLLASLGSGAWPLVLVHLLLPLLALAVGRAIGLVHKVSQASVSAAAAAGLVLLVIGAVQPVLVILVGLALALLAPFVPGRRRRLIWVLVPSLALQLPYLGAFIAHPAALLHVAGVPASAEAPSGLELLALWPAPAPCWTALEGLLGASAAGALPVLLMAPVLLGALLAPFQRADAGRAGRYAIVLAALAMATALLARAVPTEVGDETLLSAPIGGVLSLALLSLLVGCAATCDALARRSGRESGARRGATVAIAGLVAACCLVATIGWTLSLPDALQVHRTQSDEVPQAASDLGTSETRGRVLVLSQGGDDSVDAHLVVDGGPTAQQDSGSVAARTLAAAGSGAAVDEDPASTALREATGELLTADAASDPVRLRTLGVGYVVVPGSSQDAPALTDALDASPQLEKVTEGSSGGMWRVVDAGSRVVIRPAGEDPSADDETALASGVLDAEGDVAVAQGERTVVLSERRESGWEATLDGEALAPVTVDGWAQGFTVPAGASGHLEIHRQDPWRLVLAIVLALTVLITAVVAVPWRAGPGRRRGEEPWQESQESGAL</sequence>
<keyword evidence="4" id="KW-1185">Reference proteome</keyword>
<protein>
    <recommendedName>
        <fullName evidence="5">Glycosyl transferase</fullName>
    </recommendedName>
</protein>
<dbReference type="Gene3D" id="3.90.550.10">
    <property type="entry name" value="Spore Coat Polysaccharide Biosynthesis Protein SpsA, Chain A"/>
    <property type="match status" value="1"/>
</dbReference>
<evidence type="ECO:0000256" key="2">
    <source>
        <dbReference type="SAM" id="Phobius"/>
    </source>
</evidence>
<feature type="transmembrane region" description="Helical" evidence="2">
    <location>
        <begin position="769"/>
        <end position="788"/>
    </location>
</feature>
<feature type="region of interest" description="Disordered" evidence="1">
    <location>
        <begin position="126"/>
        <end position="151"/>
    </location>
</feature>
<dbReference type="Proteomes" id="UP001055868">
    <property type="component" value="Chromosome"/>
</dbReference>
<feature type="compositionally biased region" description="Acidic residues" evidence="1">
    <location>
        <begin position="202"/>
        <end position="214"/>
    </location>
</feature>
<dbReference type="SUPFAM" id="SSF53448">
    <property type="entry name" value="Nucleotide-diphospho-sugar transferases"/>
    <property type="match status" value="1"/>
</dbReference>
<dbReference type="RefSeq" id="WP_249479239.1">
    <property type="nucleotide sequence ID" value="NZ_CP097218.1"/>
</dbReference>
<evidence type="ECO:0000313" key="4">
    <source>
        <dbReference type="Proteomes" id="UP001055868"/>
    </source>
</evidence>
<feature type="transmembrane region" description="Helical" evidence="2">
    <location>
        <begin position="837"/>
        <end position="859"/>
    </location>
</feature>
<feature type="transmembrane region" description="Helical" evidence="2">
    <location>
        <begin position="633"/>
        <end position="661"/>
    </location>
</feature>
<gene>
    <name evidence="3" type="ORF">M4486_01585</name>
</gene>
<feature type="region of interest" description="Disordered" evidence="1">
    <location>
        <begin position="190"/>
        <end position="226"/>
    </location>
</feature>
<feature type="transmembrane region" description="Helical" evidence="2">
    <location>
        <begin position="1100"/>
        <end position="1120"/>
    </location>
</feature>
<feature type="compositionally biased region" description="Low complexity" evidence="1">
    <location>
        <begin position="139"/>
        <end position="148"/>
    </location>
</feature>
<keyword evidence="2" id="KW-0472">Membrane</keyword>
<keyword evidence="2" id="KW-1133">Transmembrane helix</keyword>
<reference evidence="3" key="1">
    <citation type="submission" date="2022-05" db="EMBL/GenBank/DDBJ databases">
        <title>Genomic analysis of Brachybacterium sp. CBA3104.</title>
        <authorList>
            <person name="Roh S.W."/>
            <person name="Kim Y.B."/>
            <person name="Kim Y."/>
        </authorList>
    </citation>
    <scope>NUCLEOTIDE SEQUENCE</scope>
    <source>
        <strain evidence="3">CBA3104</strain>
    </source>
</reference>
<feature type="transmembrane region" description="Helical" evidence="2">
    <location>
        <begin position="347"/>
        <end position="367"/>
    </location>
</feature>